<dbReference type="EMBL" id="JABACI010000001">
    <property type="protein sequence ID" value="NLP82624.1"/>
    <property type="molecule type" value="Genomic_DNA"/>
</dbReference>
<organism evidence="1 2">
    <name type="scientific">Microbacterium salsuginis</name>
    <dbReference type="NCBI Taxonomy" id="2722803"/>
    <lineage>
        <taxon>Bacteria</taxon>
        <taxon>Bacillati</taxon>
        <taxon>Actinomycetota</taxon>
        <taxon>Actinomycetes</taxon>
        <taxon>Micrococcales</taxon>
        <taxon>Microbacteriaceae</taxon>
        <taxon>Microbacterium</taxon>
    </lineage>
</organism>
<dbReference type="RefSeq" id="WP_168911115.1">
    <property type="nucleotide sequence ID" value="NZ_JABACI010000001.1"/>
</dbReference>
<evidence type="ECO:0000313" key="2">
    <source>
        <dbReference type="Proteomes" id="UP001429745"/>
    </source>
</evidence>
<dbReference type="Proteomes" id="UP001429745">
    <property type="component" value="Unassembled WGS sequence"/>
</dbReference>
<sequence length="57" mass="6111">MSASERAARQRAADAASKQARLIDLQALLAIPPVRNDGRGIDTLIPTQRAAARRDDA</sequence>
<accession>A0ABX1K6U5</accession>
<proteinExistence type="predicted"/>
<keyword evidence="2" id="KW-1185">Reference proteome</keyword>
<protein>
    <submittedName>
        <fullName evidence="1">Uncharacterized protein</fullName>
    </submittedName>
</protein>
<evidence type="ECO:0000313" key="1">
    <source>
        <dbReference type="EMBL" id="NLP82624.1"/>
    </source>
</evidence>
<comment type="caution">
    <text evidence="1">The sequence shown here is derived from an EMBL/GenBank/DDBJ whole genome shotgun (WGS) entry which is preliminary data.</text>
</comment>
<reference evidence="1 2" key="1">
    <citation type="submission" date="2020-04" db="EMBL/GenBank/DDBJ databases">
        <title>CFH 90308 Microbacterium sp.</title>
        <authorList>
            <person name="Nie G."/>
            <person name="Ming H."/>
            <person name="Xia T."/>
        </authorList>
    </citation>
    <scope>NUCLEOTIDE SEQUENCE [LARGE SCALE GENOMIC DNA]</scope>
    <source>
        <strain evidence="1 2">CFH 90308</strain>
    </source>
</reference>
<name>A0ABX1K6U5_9MICO</name>
<gene>
    <name evidence="1" type="ORF">HF576_02060</name>
</gene>